<dbReference type="AlphaFoldDB" id="A0A146KJ65"/>
<reference evidence="10" key="1">
    <citation type="submission" date="2015-07" db="EMBL/GenBank/DDBJ databases">
        <title>Adaptation to a free-living lifestyle via gene acquisitions in the diplomonad Trepomonas sp. PC1.</title>
        <authorList>
            <person name="Xu F."/>
            <person name="Jerlstrom-Hultqvist J."/>
            <person name="Kolisko M."/>
            <person name="Simpson A.G.B."/>
            <person name="Roger A.J."/>
            <person name="Svard S.G."/>
            <person name="Andersson J.O."/>
        </authorList>
    </citation>
    <scope>NUCLEOTIDE SEQUENCE</scope>
    <source>
        <strain evidence="10">PC1</strain>
    </source>
</reference>
<keyword evidence="3 7" id="KW-0812">Transmembrane</keyword>
<dbReference type="GO" id="GO:0019706">
    <property type="term" value="F:protein-cysteine S-palmitoyltransferase activity"/>
    <property type="evidence" value="ECO:0007669"/>
    <property type="project" value="UniProtKB-EC"/>
</dbReference>
<dbReference type="InterPro" id="IPR039859">
    <property type="entry name" value="PFA4/ZDH16/20/ERF2-like"/>
</dbReference>
<dbReference type="PANTHER" id="PTHR22883">
    <property type="entry name" value="ZINC FINGER DHHC DOMAIN CONTAINING PROTEIN"/>
    <property type="match status" value="1"/>
</dbReference>
<accession>A0A146KJ65</accession>
<comment type="catalytic activity">
    <reaction evidence="7">
        <text>L-cysteinyl-[protein] + hexadecanoyl-CoA = S-hexadecanoyl-L-cysteinyl-[protein] + CoA</text>
        <dbReference type="Rhea" id="RHEA:36683"/>
        <dbReference type="Rhea" id="RHEA-COMP:10131"/>
        <dbReference type="Rhea" id="RHEA-COMP:11032"/>
        <dbReference type="ChEBI" id="CHEBI:29950"/>
        <dbReference type="ChEBI" id="CHEBI:57287"/>
        <dbReference type="ChEBI" id="CHEBI:57379"/>
        <dbReference type="ChEBI" id="CHEBI:74151"/>
        <dbReference type="EC" id="2.3.1.225"/>
    </reaction>
</comment>
<evidence type="ECO:0000259" key="9">
    <source>
        <dbReference type="Pfam" id="PF01529"/>
    </source>
</evidence>
<evidence type="ECO:0000313" key="10">
    <source>
        <dbReference type="EMBL" id="JAP96507.1"/>
    </source>
</evidence>
<organism evidence="10">
    <name type="scientific">Trepomonas sp. PC1</name>
    <dbReference type="NCBI Taxonomy" id="1076344"/>
    <lineage>
        <taxon>Eukaryota</taxon>
        <taxon>Metamonada</taxon>
        <taxon>Diplomonadida</taxon>
        <taxon>Hexamitidae</taxon>
        <taxon>Hexamitinae</taxon>
        <taxon>Trepomonas</taxon>
    </lineage>
</organism>
<feature type="region of interest" description="Disordered" evidence="8">
    <location>
        <begin position="378"/>
        <end position="410"/>
    </location>
</feature>
<feature type="transmembrane region" description="Helical" evidence="7">
    <location>
        <begin position="168"/>
        <end position="193"/>
    </location>
</feature>
<keyword evidence="2 7" id="KW-0808">Transferase</keyword>
<sequence>LIECLFCTKQCKKLNKAPKTRNLVRAIIIISVTFMFILNMYGIGVLYYYNNTKLLSHILLGIYAYLTILTGSSYFTVCFSDPGYVKQKEALIVSCSVCHTSKPARTHHCSQCNRCVLKMDHHCPWVARCIGVNNYGQFFQLLIASSILFTFSATLLIVGLCLPTEPLVFYYVSLAIPTLITVVFDFSITKLLFFHVKLIRSNQTTVEYYENVTNRMLNRDFRPFYSKTPRENVKEVIPQSYKLFIPFVRIRSNVENGGYFYFDRANSRSLLLQKEKLLSSQLDVKTVQKTQVEVELVQMEGNNVTANKLDQNQEIESRLLNSEKSMRSLRFNDLESSENAQKTELKRNESLKEEIQLPQINSLSKDAFDVIEKDIMKDAEKKKKNKRKPSNLGMRDDVVEQQGMVLEQVK</sequence>
<feature type="non-terminal residue" evidence="10">
    <location>
        <position position="1"/>
    </location>
</feature>
<evidence type="ECO:0000256" key="3">
    <source>
        <dbReference type="ARBA" id="ARBA00022692"/>
    </source>
</evidence>
<dbReference type="GO" id="GO:0005794">
    <property type="term" value="C:Golgi apparatus"/>
    <property type="evidence" value="ECO:0007669"/>
    <property type="project" value="TreeGrafter"/>
</dbReference>
<dbReference type="GO" id="GO:0006612">
    <property type="term" value="P:protein targeting to membrane"/>
    <property type="evidence" value="ECO:0007669"/>
    <property type="project" value="TreeGrafter"/>
</dbReference>
<protein>
    <recommendedName>
        <fullName evidence="7">Palmitoyltransferase</fullName>
        <ecNumber evidence="7">2.3.1.225</ecNumber>
    </recommendedName>
</protein>
<evidence type="ECO:0000256" key="8">
    <source>
        <dbReference type="SAM" id="MobiDB-lite"/>
    </source>
</evidence>
<comment type="subcellular location">
    <subcellularLocation>
        <location evidence="1">Membrane</location>
        <topology evidence="1">Multi-pass membrane protein</topology>
    </subcellularLocation>
</comment>
<proteinExistence type="inferred from homology"/>
<keyword evidence="5 7" id="KW-0472">Membrane</keyword>
<evidence type="ECO:0000256" key="1">
    <source>
        <dbReference type="ARBA" id="ARBA00004141"/>
    </source>
</evidence>
<evidence type="ECO:0000256" key="7">
    <source>
        <dbReference type="RuleBase" id="RU079119"/>
    </source>
</evidence>
<dbReference type="InterPro" id="IPR001594">
    <property type="entry name" value="Palmitoyltrfase_DHHC"/>
</dbReference>
<evidence type="ECO:0000256" key="2">
    <source>
        <dbReference type="ARBA" id="ARBA00022679"/>
    </source>
</evidence>
<comment type="similarity">
    <text evidence="7">Belongs to the DHHC palmitoyltransferase family.</text>
</comment>
<gene>
    <name evidence="10" type="ORF">TPC1_10134</name>
</gene>
<dbReference type="EC" id="2.3.1.225" evidence="7"/>
<name>A0A146KJ65_9EUKA</name>
<feature type="transmembrane region" description="Helical" evidence="7">
    <location>
        <begin position="138"/>
        <end position="162"/>
    </location>
</feature>
<comment type="domain">
    <text evidence="7">The DHHC domain is required for palmitoyltransferase activity.</text>
</comment>
<dbReference type="GO" id="GO:0005783">
    <property type="term" value="C:endoplasmic reticulum"/>
    <property type="evidence" value="ECO:0007669"/>
    <property type="project" value="TreeGrafter"/>
</dbReference>
<evidence type="ECO:0000256" key="6">
    <source>
        <dbReference type="ARBA" id="ARBA00023315"/>
    </source>
</evidence>
<dbReference type="EMBL" id="GDID01000099">
    <property type="protein sequence ID" value="JAP96507.1"/>
    <property type="molecule type" value="Transcribed_RNA"/>
</dbReference>
<keyword evidence="6 7" id="KW-0012">Acyltransferase</keyword>
<evidence type="ECO:0000256" key="5">
    <source>
        <dbReference type="ARBA" id="ARBA00023136"/>
    </source>
</evidence>
<feature type="transmembrane region" description="Helical" evidence="7">
    <location>
        <begin position="55"/>
        <end position="79"/>
    </location>
</feature>
<feature type="transmembrane region" description="Helical" evidence="7">
    <location>
        <begin position="23"/>
        <end position="49"/>
    </location>
</feature>
<feature type="domain" description="Palmitoyltransferase DHHC" evidence="9">
    <location>
        <begin position="94"/>
        <end position="211"/>
    </location>
</feature>
<dbReference type="GO" id="GO:0016020">
    <property type="term" value="C:membrane"/>
    <property type="evidence" value="ECO:0007669"/>
    <property type="project" value="UniProtKB-SubCell"/>
</dbReference>
<dbReference type="Pfam" id="PF01529">
    <property type="entry name" value="DHHC"/>
    <property type="match status" value="1"/>
</dbReference>
<keyword evidence="4 7" id="KW-1133">Transmembrane helix</keyword>
<dbReference type="PROSITE" id="PS50216">
    <property type="entry name" value="DHHC"/>
    <property type="match status" value="1"/>
</dbReference>
<evidence type="ECO:0000256" key="4">
    <source>
        <dbReference type="ARBA" id="ARBA00022989"/>
    </source>
</evidence>